<comment type="caution">
    <text evidence="15">The sequence shown here is derived from an EMBL/GenBank/DDBJ whole genome shotgun (WGS) entry which is preliminary data.</text>
</comment>
<evidence type="ECO:0000256" key="1">
    <source>
        <dbReference type="ARBA" id="ARBA00004571"/>
    </source>
</evidence>
<dbReference type="InterPro" id="IPR000531">
    <property type="entry name" value="Beta-barrel_TonB"/>
</dbReference>
<evidence type="ECO:0000256" key="4">
    <source>
        <dbReference type="ARBA" id="ARBA00022692"/>
    </source>
</evidence>
<evidence type="ECO:0000259" key="14">
    <source>
        <dbReference type="Pfam" id="PF07715"/>
    </source>
</evidence>
<dbReference type="Gene3D" id="2.40.170.20">
    <property type="entry name" value="TonB-dependent receptor, beta-barrel domain"/>
    <property type="match status" value="1"/>
</dbReference>
<evidence type="ECO:0000313" key="16">
    <source>
        <dbReference type="Proteomes" id="UP000608594"/>
    </source>
</evidence>
<keyword evidence="2 10" id="KW-0813">Transport</keyword>
<keyword evidence="5 12" id="KW-0732">Signal</keyword>
<comment type="subcellular location">
    <subcellularLocation>
        <location evidence="1 10">Cell outer membrane</location>
        <topology evidence="1 10">Multi-pass membrane protein</topology>
    </subcellularLocation>
</comment>
<dbReference type="Proteomes" id="UP000608594">
    <property type="component" value="Unassembled WGS sequence"/>
</dbReference>
<name>A0A926GDD1_9RHOB</name>
<keyword evidence="16" id="KW-1185">Reference proteome</keyword>
<evidence type="ECO:0000256" key="6">
    <source>
        <dbReference type="ARBA" id="ARBA00023077"/>
    </source>
</evidence>
<evidence type="ECO:0000256" key="8">
    <source>
        <dbReference type="ARBA" id="ARBA00023170"/>
    </source>
</evidence>
<dbReference type="PANTHER" id="PTHR30069">
    <property type="entry name" value="TONB-DEPENDENT OUTER MEMBRANE RECEPTOR"/>
    <property type="match status" value="1"/>
</dbReference>
<dbReference type="InterPro" id="IPR037066">
    <property type="entry name" value="Plug_dom_sf"/>
</dbReference>
<keyword evidence="9 10" id="KW-0998">Cell outer membrane</keyword>
<accession>A0A926GDD1</accession>
<dbReference type="SUPFAM" id="SSF56935">
    <property type="entry name" value="Porins"/>
    <property type="match status" value="1"/>
</dbReference>
<dbReference type="EMBL" id="JACOQL010000003">
    <property type="protein sequence ID" value="MBC9247065.1"/>
    <property type="molecule type" value="Genomic_DNA"/>
</dbReference>
<dbReference type="InterPro" id="IPR012910">
    <property type="entry name" value="Plug_dom"/>
</dbReference>
<dbReference type="Gene3D" id="2.170.130.10">
    <property type="entry name" value="TonB-dependent receptor, plug domain"/>
    <property type="match status" value="1"/>
</dbReference>
<reference evidence="15" key="1">
    <citation type="submission" date="2020-08" db="EMBL/GenBank/DDBJ databases">
        <title>Paracoccus amoyensis sp. nov., isolated from the surface seawater at coast of Xiamen, Fujian.</title>
        <authorList>
            <person name="Lyu L."/>
        </authorList>
    </citation>
    <scope>NUCLEOTIDE SEQUENCE</scope>
    <source>
        <strain evidence="15">11-3</strain>
    </source>
</reference>
<dbReference type="AlphaFoldDB" id="A0A926GDD1"/>
<evidence type="ECO:0000256" key="3">
    <source>
        <dbReference type="ARBA" id="ARBA00022452"/>
    </source>
</evidence>
<dbReference type="Pfam" id="PF07715">
    <property type="entry name" value="Plug"/>
    <property type="match status" value="1"/>
</dbReference>
<keyword evidence="6 11" id="KW-0798">TonB box</keyword>
<evidence type="ECO:0000256" key="7">
    <source>
        <dbReference type="ARBA" id="ARBA00023136"/>
    </source>
</evidence>
<protein>
    <submittedName>
        <fullName evidence="15">TonB-dependent receptor</fullName>
    </submittedName>
</protein>
<proteinExistence type="inferred from homology"/>
<dbReference type="GO" id="GO:0009279">
    <property type="term" value="C:cell outer membrane"/>
    <property type="evidence" value="ECO:0007669"/>
    <property type="project" value="UniProtKB-SubCell"/>
</dbReference>
<dbReference type="InterPro" id="IPR036942">
    <property type="entry name" value="Beta-barrel_TonB_sf"/>
</dbReference>
<feature type="chain" id="PRO_5036766539" evidence="12">
    <location>
        <begin position="25"/>
        <end position="608"/>
    </location>
</feature>
<dbReference type="PROSITE" id="PS52016">
    <property type="entry name" value="TONB_DEPENDENT_REC_3"/>
    <property type="match status" value="1"/>
</dbReference>
<evidence type="ECO:0000259" key="13">
    <source>
        <dbReference type="Pfam" id="PF00593"/>
    </source>
</evidence>
<dbReference type="CDD" id="cd01347">
    <property type="entry name" value="ligand_gated_channel"/>
    <property type="match status" value="1"/>
</dbReference>
<feature type="signal peptide" evidence="12">
    <location>
        <begin position="1"/>
        <end position="24"/>
    </location>
</feature>
<evidence type="ECO:0000256" key="9">
    <source>
        <dbReference type="ARBA" id="ARBA00023237"/>
    </source>
</evidence>
<comment type="similarity">
    <text evidence="10 11">Belongs to the TonB-dependent receptor family.</text>
</comment>
<evidence type="ECO:0000256" key="12">
    <source>
        <dbReference type="SAM" id="SignalP"/>
    </source>
</evidence>
<keyword evidence="8 15" id="KW-0675">Receptor</keyword>
<keyword evidence="3 10" id="KW-1134">Transmembrane beta strand</keyword>
<organism evidence="15 16">
    <name type="scientific">Paracoccus amoyensis</name>
    <dbReference type="NCBI Taxonomy" id="2760093"/>
    <lineage>
        <taxon>Bacteria</taxon>
        <taxon>Pseudomonadati</taxon>
        <taxon>Pseudomonadota</taxon>
        <taxon>Alphaproteobacteria</taxon>
        <taxon>Rhodobacterales</taxon>
        <taxon>Paracoccaceae</taxon>
        <taxon>Paracoccus</taxon>
    </lineage>
</organism>
<dbReference type="GO" id="GO:0015344">
    <property type="term" value="F:siderophore uptake transmembrane transporter activity"/>
    <property type="evidence" value="ECO:0007669"/>
    <property type="project" value="TreeGrafter"/>
</dbReference>
<feature type="domain" description="TonB-dependent receptor-like beta-barrel" evidence="13">
    <location>
        <begin position="185"/>
        <end position="582"/>
    </location>
</feature>
<evidence type="ECO:0000256" key="11">
    <source>
        <dbReference type="RuleBase" id="RU003357"/>
    </source>
</evidence>
<evidence type="ECO:0000256" key="2">
    <source>
        <dbReference type="ARBA" id="ARBA00022448"/>
    </source>
</evidence>
<evidence type="ECO:0000313" key="15">
    <source>
        <dbReference type="EMBL" id="MBC9247065.1"/>
    </source>
</evidence>
<evidence type="ECO:0000256" key="10">
    <source>
        <dbReference type="PROSITE-ProRule" id="PRU01360"/>
    </source>
</evidence>
<evidence type="ECO:0000256" key="5">
    <source>
        <dbReference type="ARBA" id="ARBA00022729"/>
    </source>
</evidence>
<feature type="domain" description="TonB-dependent receptor plug" evidence="14">
    <location>
        <begin position="47"/>
        <end position="154"/>
    </location>
</feature>
<keyword evidence="7 10" id="KW-0472">Membrane</keyword>
<sequence>MPCKTRLFTTSIILTLTTALPALAQDDTPYALPPITLTANREATDLDKSGSSVSIITPQELNGRAGEPLSDTLSRLPGVTIRQSGPLGTTGSISVRGAPSHYLPVVIDGIEVSDAAAGQPAYDIGGLIGADVAQGELLRGAQSALYGSRAVSGVLTLQSPRPTEEGVHHNVTAEAGSYNTWLARYGVTMRRNATDLAFSATRIETDGFSALDENDGNFEDDGYEATRLTFYAAHELQGGAKIGVNGFWEDSTSHFDDWSGDVVGSTGDDYTDRESFGLRGFAEFQTGAIDHALALTRYRMDRTSYQNNFPTDFTGTRTKLSWQGATDLGTNGARLIFGADSEKEAADGYGDTRTNGVFAELTTPVGQRADLSLSLRHDNHSEFGDFTSGRIAGVYRLRDDLLLRAAYGNGFRAPSLYELYGPYGDETLMREESRSAEIGIEKQWGADSYLRLTTFWLKATSLIGWDDRGTPDWSDDGYNQVDGDARRKGVELDGRYAFGAGYALTGSYTYIDNEVASEWAEVPGQTVNLGIEGSFATGTTAALNMRYVGDRPQDLGDFTVVDLLVTHPLRDNSEVYLRIENLFDEQYQLVNGYGTSDRAFYAGVRASF</sequence>
<gene>
    <name evidence="15" type="ORF">H4P12_10110</name>
</gene>
<dbReference type="InterPro" id="IPR039426">
    <property type="entry name" value="TonB-dep_rcpt-like"/>
</dbReference>
<dbReference type="RefSeq" id="WP_187793571.1">
    <property type="nucleotide sequence ID" value="NZ_JACOQL010000003.1"/>
</dbReference>
<keyword evidence="4 10" id="KW-0812">Transmembrane</keyword>
<dbReference type="PANTHER" id="PTHR30069:SF29">
    <property type="entry name" value="HEMOGLOBIN AND HEMOGLOBIN-HAPTOGLOBIN-BINDING PROTEIN 1-RELATED"/>
    <property type="match status" value="1"/>
</dbReference>
<dbReference type="GO" id="GO:0044718">
    <property type="term" value="P:siderophore transmembrane transport"/>
    <property type="evidence" value="ECO:0007669"/>
    <property type="project" value="TreeGrafter"/>
</dbReference>
<dbReference type="Pfam" id="PF00593">
    <property type="entry name" value="TonB_dep_Rec_b-barrel"/>
    <property type="match status" value="1"/>
</dbReference>